<dbReference type="Gene3D" id="1.10.630.10">
    <property type="entry name" value="Cytochrome P450"/>
    <property type="match status" value="1"/>
</dbReference>
<evidence type="ECO:0000256" key="11">
    <source>
        <dbReference type="ARBA" id="ARBA00023033"/>
    </source>
</evidence>
<evidence type="ECO:0000256" key="7">
    <source>
        <dbReference type="ARBA" id="ARBA00022723"/>
    </source>
</evidence>
<accession>A0A6G1JN25</accession>
<dbReference type="GO" id="GO:0005506">
    <property type="term" value="F:iron ion binding"/>
    <property type="evidence" value="ECO:0007669"/>
    <property type="project" value="InterPro"/>
</dbReference>
<protein>
    <submittedName>
        <fullName evidence="14">Cytochrome P450</fullName>
    </submittedName>
</protein>
<dbReference type="InterPro" id="IPR036396">
    <property type="entry name" value="Cyt_P450_sf"/>
</dbReference>
<keyword evidence="15" id="KW-1185">Reference proteome</keyword>
<comment type="cofactor">
    <cofactor evidence="1 13">
        <name>heme</name>
        <dbReference type="ChEBI" id="CHEBI:30413"/>
    </cofactor>
</comment>
<evidence type="ECO:0000256" key="4">
    <source>
        <dbReference type="ARBA" id="ARBA00010617"/>
    </source>
</evidence>
<organism evidence="14 15">
    <name type="scientific">Lentithecium fluviatile CBS 122367</name>
    <dbReference type="NCBI Taxonomy" id="1168545"/>
    <lineage>
        <taxon>Eukaryota</taxon>
        <taxon>Fungi</taxon>
        <taxon>Dikarya</taxon>
        <taxon>Ascomycota</taxon>
        <taxon>Pezizomycotina</taxon>
        <taxon>Dothideomycetes</taxon>
        <taxon>Pleosporomycetidae</taxon>
        <taxon>Pleosporales</taxon>
        <taxon>Massarineae</taxon>
        <taxon>Lentitheciaceae</taxon>
        <taxon>Lentithecium</taxon>
    </lineage>
</organism>
<keyword evidence="11" id="KW-0503">Monooxygenase</keyword>
<evidence type="ECO:0000256" key="9">
    <source>
        <dbReference type="ARBA" id="ARBA00023002"/>
    </source>
</evidence>
<evidence type="ECO:0000313" key="15">
    <source>
        <dbReference type="Proteomes" id="UP000799291"/>
    </source>
</evidence>
<evidence type="ECO:0000256" key="13">
    <source>
        <dbReference type="PIRSR" id="PIRSR602403-1"/>
    </source>
</evidence>
<name>A0A6G1JN25_9PLEO</name>
<evidence type="ECO:0000256" key="2">
    <source>
        <dbReference type="ARBA" id="ARBA00004370"/>
    </source>
</evidence>
<dbReference type="AlphaFoldDB" id="A0A6G1JN25"/>
<dbReference type="SUPFAM" id="SSF48264">
    <property type="entry name" value="Cytochrome P450"/>
    <property type="match status" value="1"/>
</dbReference>
<dbReference type="Pfam" id="PF00067">
    <property type="entry name" value="p450"/>
    <property type="match status" value="1"/>
</dbReference>
<keyword evidence="12" id="KW-0472">Membrane</keyword>
<dbReference type="PANTHER" id="PTHR46206">
    <property type="entry name" value="CYTOCHROME P450"/>
    <property type="match status" value="1"/>
</dbReference>
<proteinExistence type="inferred from homology"/>
<dbReference type="PRINTS" id="PR00465">
    <property type="entry name" value="EP450IV"/>
</dbReference>
<keyword evidence="9" id="KW-0560">Oxidoreductase</keyword>
<dbReference type="InterPro" id="IPR002403">
    <property type="entry name" value="Cyt_P450_E_grp-IV"/>
</dbReference>
<evidence type="ECO:0000256" key="12">
    <source>
        <dbReference type="ARBA" id="ARBA00023136"/>
    </source>
</evidence>
<dbReference type="GO" id="GO:0020037">
    <property type="term" value="F:heme binding"/>
    <property type="evidence" value="ECO:0007669"/>
    <property type="project" value="InterPro"/>
</dbReference>
<comment type="pathway">
    <text evidence="3">Mycotoxin biosynthesis.</text>
</comment>
<evidence type="ECO:0000313" key="14">
    <source>
        <dbReference type="EMBL" id="KAF2691972.1"/>
    </source>
</evidence>
<dbReference type="Proteomes" id="UP000799291">
    <property type="component" value="Unassembled WGS sequence"/>
</dbReference>
<evidence type="ECO:0000256" key="10">
    <source>
        <dbReference type="ARBA" id="ARBA00023004"/>
    </source>
</evidence>
<evidence type="ECO:0000256" key="6">
    <source>
        <dbReference type="ARBA" id="ARBA00022692"/>
    </source>
</evidence>
<dbReference type="OrthoDB" id="1844152at2759"/>
<comment type="similarity">
    <text evidence="4">Belongs to the cytochrome P450 family.</text>
</comment>
<evidence type="ECO:0000256" key="8">
    <source>
        <dbReference type="ARBA" id="ARBA00022989"/>
    </source>
</evidence>
<dbReference type="CDD" id="cd11041">
    <property type="entry name" value="CYP503A1-like"/>
    <property type="match status" value="1"/>
</dbReference>
<sequence length="521" mass="59712">MLMTQVQSLYFELTSRTPSASKSIGYSLGILALWKMLVVIRMHANRPKNIPIKHGSFFLGHWLFNLEFIRDAPLMVSRAYKELNNASFAIPALTEYQVLACLESDARAVSEASEQMLSFHAAMTDRLKHKYTMFGFEHNEVDPHNAVPARTLKVLLRKHLPDIRPIIQKRIIQVFELEFDRFPETSNGWKDISAFGLARRITERVNTQICLGTELAESSKFMQAARRYNHDAIVAAEICRQLPSIFTPLIAPMVMNWSGAMREVGASIKEVVQARLYQQKFEAKDTLDCIQWIIQSSRTEAQRSLERLVQQTGALFFASSHQMPMAFVYAIYSLCIYPKYIDLLRQEAAEKFNPEKKDPLKPLVLLEAFLRESARLNPLDALSIQRKVLQPFQLPSGARIPAGNLVAVPQQAVLRNEHLYPEPESFNPFRYLPQDKNSQGDEPTIRYTDVTSSFPYWGSTRKPCPGRWYVSETMKLAILHLITNYDIRLEGDKVPRSFFWTTALVPRMDAKILLKKLQNGL</sequence>
<comment type="subcellular location">
    <subcellularLocation>
        <location evidence="2">Membrane</location>
    </subcellularLocation>
</comment>
<dbReference type="GO" id="GO:0016705">
    <property type="term" value="F:oxidoreductase activity, acting on paired donors, with incorporation or reduction of molecular oxygen"/>
    <property type="evidence" value="ECO:0007669"/>
    <property type="project" value="InterPro"/>
</dbReference>
<feature type="binding site" description="axial binding residue" evidence="13">
    <location>
        <position position="464"/>
    </location>
    <ligand>
        <name>heme</name>
        <dbReference type="ChEBI" id="CHEBI:30413"/>
    </ligand>
    <ligandPart>
        <name>Fe</name>
        <dbReference type="ChEBI" id="CHEBI:18248"/>
    </ligandPart>
</feature>
<evidence type="ECO:0000256" key="5">
    <source>
        <dbReference type="ARBA" id="ARBA00022617"/>
    </source>
</evidence>
<dbReference type="GO" id="GO:0016020">
    <property type="term" value="C:membrane"/>
    <property type="evidence" value="ECO:0007669"/>
    <property type="project" value="UniProtKB-SubCell"/>
</dbReference>
<keyword evidence="8" id="KW-1133">Transmembrane helix</keyword>
<dbReference type="InterPro" id="IPR001128">
    <property type="entry name" value="Cyt_P450"/>
</dbReference>
<evidence type="ECO:0000256" key="3">
    <source>
        <dbReference type="ARBA" id="ARBA00004685"/>
    </source>
</evidence>
<dbReference type="GO" id="GO:0004497">
    <property type="term" value="F:monooxygenase activity"/>
    <property type="evidence" value="ECO:0007669"/>
    <property type="project" value="UniProtKB-KW"/>
</dbReference>
<reference evidence="14" key="1">
    <citation type="journal article" date="2020" name="Stud. Mycol.">
        <title>101 Dothideomycetes genomes: a test case for predicting lifestyles and emergence of pathogens.</title>
        <authorList>
            <person name="Haridas S."/>
            <person name="Albert R."/>
            <person name="Binder M."/>
            <person name="Bloem J."/>
            <person name="Labutti K."/>
            <person name="Salamov A."/>
            <person name="Andreopoulos B."/>
            <person name="Baker S."/>
            <person name="Barry K."/>
            <person name="Bills G."/>
            <person name="Bluhm B."/>
            <person name="Cannon C."/>
            <person name="Castanera R."/>
            <person name="Culley D."/>
            <person name="Daum C."/>
            <person name="Ezra D."/>
            <person name="Gonzalez J."/>
            <person name="Henrissat B."/>
            <person name="Kuo A."/>
            <person name="Liang C."/>
            <person name="Lipzen A."/>
            <person name="Lutzoni F."/>
            <person name="Magnuson J."/>
            <person name="Mondo S."/>
            <person name="Nolan M."/>
            <person name="Ohm R."/>
            <person name="Pangilinan J."/>
            <person name="Park H.-J."/>
            <person name="Ramirez L."/>
            <person name="Alfaro M."/>
            <person name="Sun H."/>
            <person name="Tritt A."/>
            <person name="Yoshinaga Y."/>
            <person name="Zwiers L.-H."/>
            <person name="Turgeon B."/>
            <person name="Goodwin S."/>
            <person name="Spatafora J."/>
            <person name="Crous P."/>
            <person name="Grigoriev I."/>
        </authorList>
    </citation>
    <scope>NUCLEOTIDE SEQUENCE</scope>
    <source>
        <strain evidence="14">CBS 122367</strain>
    </source>
</reference>
<gene>
    <name evidence="14" type="ORF">K458DRAFT_425818</name>
</gene>
<keyword evidence="10 13" id="KW-0408">Iron</keyword>
<keyword evidence="7 13" id="KW-0479">Metal-binding</keyword>
<keyword evidence="6" id="KW-0812">Transmembrane</keyword>
<evidence type="ECO:0000256" key="1">
    <source>
        <dbReference type="ARBA" id="ARBA00001971"/>
    </source>
</evidence>
<dbReference type="EMBL" id="MU005569">
    <property type="protein sequence ID" value="KAF2691972.1"/>
    <property type="molecule type" value="Genomic_DNA"/>
</dbReference>
<keyword evidence="5 13" id="KW-0349">Heme</keyword>
<dbReference type="PANTHER" id="PTHR46206:SF5">
    <property type="entry name" value="P450, PUTATIVE (EUROFUNG)-RELATED"/>
    <property type="match status" value="1"/>
</dbReference>